<gene>
    <name evidence="4" type="ORF">SAMN05421505_101131</name>
</gene>
<feature type="domain" description="Methyltransferase" evidence="3">
    <location>
        <begin position="48"/>
        <end position="145"/>
    </location>
</feature>
<reference evidence="4 5" key="1">
    <citation type="submission" date="2016-10" db="EMBL/GenBank/DDBJ databases">
        <authorList>
            <person name="de Groot N.N."/>
        </authorList>
    </citation>
    <scope>NUCLEOTIDE SEQUENCE [LARGE SCALE GENOMIC DNA]</scope>
    <source>
        <strain evidence="4 5">CPCC 201354</strain>
    </source>
</reference>
<keyword evidence="5" id="KW-1185">Reference proteome</keyword>
<evidence type="ECO:0000313" key="4">
    <source>
        <dbReference type="EMBL" id="SDG02219.1"/>
    </source>
</evidence>
<dbReference type="CDD" id="cd02440">
    <property type="entry name" value="AdoMet_MTases"/>
    <property type="match status" value="1"/>
</dbReference>
<dbReference type="RefSeq" id="WP_093167132.1">
    <property type="nucleotide sequence ID" value="NZ_FNCN01000001.1"/>
</dbReference>
<sequence length="246" mass="27324">MTESPAADGWELSDTDVFIKYGDAFVPRRREQVATVCDLLRDLPVAHVLDLCCGEGRLAEEYLSRVPGARVTLLDGSEEMLEAAGRRLAPYAERISRVQADLEGSAWRKGTLYGGVMTSLAVHHLDGDGKRALYRDIHAMLEPGGVFVMADLVETPGRRARTLAGDQWEAAVRHASETLYGGPDAWAAFERTEWNHFRLPWPDPVDKPSTVAQHVDWLREAGFCEVDVAWMYAGHAIFTATREVEA</sequence>
<dbReference type="SUPFAM" id="SSF53335">
    <property type="entry name" value="S-adenosyl-L-methionine-dependent methyltransferases"/>
    <property type="match status" value="1"/>
</dbReference>
<dbReference type="GO" id="GO:0008168">
    <property type="term" value="F:methyltransferase activity"/>
    <property type="evidence" value="ECO:0007669"/>
    <property type="project" value="UniProtKB-KW"/>
</dbReference>
<dbReference type="InterPro" id="IPR041698">
    <property type="entry name" value="Methyltransf_25"/>
</dbReference>
<evidence type="ECO:0000256" key="2">
    <source>
        <dbReference type="ARBA" id="ARBA00022679"/>
    </source>
</evidence>
<evidence type="ECO:0000313" key="5">
    <source>
        <dbReference type="Proteomes" id="UP000198923"/>
    </source>
</evidence>
<protein>
    <submittedName>
        <fullName evidence="4">Methyltransferase domain-containing protein</fullName>
    </submittedName>
</protein>
<keyword evidence="1 4" id="KW-0489">Methyltransferase</keyword>
<evidence type="ECO:0000259" key="3">
    <source>
        <dbReference type="Pfam" id="PF13649"/>
    </source>
</evidence>
<dbReference type="EMBL" id="FNCN01000001">
    <property type="protein sequence ID" value="SDG02219.1"/>
    <property type="molecule type" value="Genomic_DNA"/>
</dbReference>
<dbReference type="AlphaFoldDB" id="A0A1G7QWF2"/>
<dbReference type="Pfam" id="PF13649">
    <property type="entry name" value="Methyltransf_25"/>
    <property type="match status" value="1"/>
</dbReference>
<dbReference type="InterPro" id="IPR029063">
    <property type="entry name" value="SAM-dependent_MTases_sf"/>
</dbReference>
<evidence type="ECO:0000256" key="1">
    <source>
        <dbReference type="ARBA" id="ARBA00022603"/>
    </source>
</evidence>
<keyword evidence="2 4" id="KW-0808">Transferase</keyword>
<dbReference type="Gene3D" id="3.40.50.150">
    <property type="entry name" value="Vaccinia Virus protein VP39"/>
    <property type="match status" value="1"/>
</dbReference>
<proteinExistence type="predicted"/>
<name>A0A1G7QWF2_9ACTN</name>
<dbReference type="GO" id="GO:0032259">
    <property type="term" value="P:methylation"/>
    <property type="evidence" value="ECO:0007669"/>
    <property type="project" value="UniProtKB-KW"/>
</dbReference>
<dbReference type="PANTHER" id="PTHR43861">
    <property type="entry name" value="TRANS-ACONITATE 2-METHYLTRANSFERASE-RELATED"/>
    <property type="match status" value="1"/>
</dbReference>
<dbReference type="STRING" id="504805.SAMN05421505_101131"/>
<accession>A0A1G7QWF2</accession>
<dbReference type="PANTHER" id="PTHR43861:SF1">
    <property type="entry name" value="TRANS-ACONITATE 2-METHYLTRANSFERASE"/>
    <property type="match status" value="1"/>
</dbReference>
<organism evidence="4 5">
    <name type="scientific">Sinosporangium album</name>
    <dbReference type="NCBI Taxonomy" id="504805"/>
    <lineage>
        <taxon>Bacteria</taxon>
        <taxon>Bacillati</taxon>
        <taxon>Actinomycetota</taxon>
        <taxon>Actinomycetes</taxon>
        <taxon>Streptosporangiales</taxon>
        <taxon>Streptosporangiaceae</taxon>
        <taxon>Sinosporangium</taxon>
    </lineage>
</organism>
<dbReference type="OrthoDB" id="3286690at2"/>
<dbReference type="Proteomes" id="UP000198923">
    <property type="component" value="Unassembled WGS sequence"/>
</dbReference>